<accession>A0A1U7NR16</accession>
<reference evidence="1 2" key="1">
    <citation type="submission" date="2017-01" db="EMBL/GenBank/DDBJ databases">
        <title>Genome Analysis of Deinococcus marmoris KOPRI26562.</title>
        <authorList>
            <person name="Kim J.H."/>
            <person name="Oh H.-M."/>
        </authorList>
    </citation>
    <scope>NUCLEOTIDE SEQUENCE [LARGE SCALE GENOMIC DNA]</scope>
    <source>
        <strain evidence="1 2">KOPRI26562</strain>
    </source>
</reference>
<dbReference type="EMBL" id="MSTI01000184">
    <property type="protein sequence ID" value="OLV15358.1"/>
    <property type="molecule type" value="Genomic_DNA"/>
</dbReference>
<evidence type="ECO:0008006" key="3">
    <source>
        <dbReference type="Google" id="ProtNLM"/>
    </source>
</evidence>
<sequence length="84" mass="9547">MERKFIVDRTSWKLGKTDMNALFLAVNWRGVAVPLLFELLLCSGNNGTRIRLALLDDALKLLKCHEAATIYIDRELIGQTWTQG</sequence>
<keyword evidence="2" id="KW-1185">Reference proteome</keyword>
<evidence type="ECO:0000313" key="2">
    <source>
        <dbReference type="Proteomes" id="UP000186607"/>
    </source>
</evidence>
<dbReference type="Proteomes" id="UP000186607">
    <property type="component" value="Unassembled WGS sequence"/>
</dbReference>
<name>A0A1U7NR16_9DEIO</name>
<protein>
    <recommendedName>
        <fullName evidence="3">Mobile element protein</fullName>
    </recommendedName>
</protein>
<dbReference type="AlphaFoldDB" id="A0A1U7NR16"/>
<evidence type="ECO:0000313" key="1">
    <source>
        <dbReference type="EMBL" id="OLV15358.1"/>
    </source>
</evidence>
<comment type="caution">
    <text evidence="1">The sequence shown here is derived from an EMBL/GenBank/DDBJ whole genome shotgun (WGS) entry which is preliminary data.</text>
</comment>
<dbReference type="STRING" id="249408.BOO71_0015130"/>
<organism evidence="1 2">
    <name type="scientific">Deinococcus marmoris</name>
    <dbReference type="NCBI Taxonomy" id="249408"/>
    <lineage>
        <taxon>Bacteria</taxon>
        <taxon>Thermotogati</taxon>
        <taxon>Deinococcota</taxon>
        <taxon>Deinococci</taxon>
        <taxon>Deinococcales</taxon>
        <taxon>Deinococcaceae</taxon>
        <taxon>Deinococcus</taxon>
    </lineage>
</organism>
<proteinExistence type="predicted"/>
<gene>
    <name evidence="1" type="ORF">BOO71_0015130</name>
</gene>